<sequence>MLSFTSIEVARPPGEAQGHPRGWPTPQAQEIKTNSFLNGGGRQPVKAMLDKTRGVKARCAGLQKARE</sequence>
<evidence type="ECO:0000313" key="3">
    <source>
        <dbReference type="Proteomes" id="UP000485058"/>
    </source>
</evidence>
<evidence type="ECO:0000256" key="1">
    <source>
        <dbReference type="SAM" id="MobiDB-lite"/>
    </source>
</evidence>
<reference evidence="2 3" key="1">
    <citation type="submission" date="2020-02" db="EMBL/GenBank/DDBJ databases">
        <title>Draft genome sequence of Haematococcus lacustris strain NIES-144.</title>
        <authorList>
            <person name="Morimoto D."/>
            <person name="Nakagawa S."/>
            <person name="Yoshida T."/>
            <person name="Sawayama S."/>
        </authorList>
    </citation>
    <scope>NUCLEOTIDE SEQUENCE [LARGE SCALE GENOMIC DNA]</scope>
    <source>
        <strain evidence="2 3">NIES-144</strain>
    </source>
</reference>
<dbReference type="EMBL" id="BLLF01000968">
    <property type="protein sequence ID" value="GFH16252.1"/>
    <property type="molecule type" value="Genomic_DNA"/>
</dbReference>
<comment type="caution">
    <text evidence="2">The sequence shown here is derived from an EMBL/GenBank/DDBJ whole genome shotgun (WGS) entry which is preliminary data.</text>
</comment>
<dbReference type="Proteomes" id="UP000485058">
    <property type="component" value="Unassembled WGS sequence"/>
</dbReference>
<name>A0A699ZKF2_HAELA</name>
<protein>
    <submittedName>
        <fullName evidence="2">Uncharacterized protein</fullName>
    </submittedName>
</protein>
<gene>
    <name evidence="2" type="ORF">HaLaN_12635</name>
</gene>
<feature type="non-terminal residue" evidence="2">
    <location>
        <position position="67"/>
    </location>
</feature>
<feature type="region of interest" description="Disordered" evidence="1">
    <location>
        <begin position="1"/>
        <end position="27"/>
    </location>
</feature>
<proteinExistence type="predicted"/>
<accession>A0A699ZKF2</accession>
<keyword evidence="3" id="KW-1185">Reference proteome</keyword>
<organism evidence="2 3">
    <name type="scientific">Haematococcus lacustris</name>
    <name type="common">Green alga</name>
    <name type="synonym">Haematococcus pluvialis</name>
    <dbReference type="NCBI Taxonomy" id="44745"/>
    <lineage>
        <taxon>Eukaryota</taxon>
        <taxon>Viridiplantae</taxon>
        <taxon>Chlorophyta</taxon>
        <taxon>core chlorophytes</taxon>
        <taxon>Chlorophyceae</taxon>
        <taxon>CS clade</taxon>
        <taxon>Chlamydomonadales</taxon>
        <taxon>Haematococcaceae</taxon>
        <taxon>Haematococcus</taxon>
    </lineage>
</organism>
<evidence type="ECO:0000313" key="2">
    <source>
        <dbReference type="EMBL" id="GFH16252.1"/>
    </source>
</evidence>
<dbReference type="AlphaFoldDB" id="A0A699ZKF2"/>